<sequence length="192" mass="19706">MFFTTHQVLGSDRALRRARQLGCALTLGLAALGAAQAGVVQLSNWALYFGQVDPRQGGIVTLQDLGDGSGTPPIAAFQVQLAGFGDGLNPVAGWLRAIEGSDYQFDAVDLAEAIAWPDGSLTYYSSIGKGASISAPTLAGTPDFGIGIGFYGTGLLLQTPYTGNPVPEPGSAQLILLALLAAAAASAGLRRR</sequence>
<evidence type="ECO:0000313" key="4">
    <source>
        <dbReference type="Proteomes" id="UP000235916"/>
    </source>
</evidence>
<organism evidence="3 4">
    <name type="scientific">Kinneretia aquatilis</name>
    <dbReference type="NCBI Taxonomy" id="2070761"/>
    <lineage>
        <taxon>Bacteria</taxon>
        <taxon>Pseudomonadati</taxon>
        <taxon>Pseudomonadota</taxon>
        <taxon>Betaproteobacteria</taxon>
        <taxon>Burkholderiales</taxon>
        <taxon>Sphaerotilaceae</taxon>
        <taxon>Roseateles</taxon>
    </lineage>
</organism>
<gene>
    <name evidence="3" type="ORF">C1O66_16565</name>
</gene>
<evidence type="ECO:0000259" key="2">
    <source>
        <dbReference type="Pfam" id="PF07589"/>
    </source>
</evidence>
<keyword evidence="1" id="KW-1133">Transmembrane helix</keyword>
<accession>A0A2N8KZU7</accession>
<evidence type="ECO:0000313" key="3">
    <source>
        <dbReference type="EMBL" id="PND38980.1"/>
    </source>
</evidence>
<keyword evidence="1" id="KW-0472">Membrane</keyword>
<keyword evidence="4" id="KW-1185">Reference proteome</keyword>
<reference evidence="3 4" key="1">
    <citation type="submission" date="2018-01" db="EMBL/GenBank/DDBJ databases">
        <title>Draft genome sequence of Paucibacter aquatile CR182 isolated from freshwater of the Nakdong River.</title>
        <authorList>
            <person name="Choi A."/>
            <person name="Chung E.J."/>
        </authorList>
    </citation>
    <scope>NUCLEOTIDE SEQUENCE [LARGE SCALE GENOMIC DNA]</scope>
    <source>
        <strain evidence="3 4">CR182</strain>
    </source>
</reference>
<dbReference type="Pfam" id="PF07589">
    <property type="entry name" value="PEP-CTERM"/>
    <property type="match status" value="1"/>
</dbReference>
<proteinExistence type="predicted"/>
<feature type="domain" description="Ice-binding protein C-terminal" evidence="2">
    <location>
        <begin position="165"/>
        <end position="192"/>
    </location>
</feature>
<protein>
    <recommendedName>
        <fullName evidence="2">Ice-binding protein C-terminal domain-containing protein</fullName>
    </recommendedName>
</protein>
<dbReference type="Proteomes" id="UP000235916">
    <property type="component" value="Unassembled WGS sequence"/>
</dbReference>
<dbReference type="EMBL" id="POSP01000003">
    <property type="protein sequence ID" value="PND38980.1"/>
    <property type="molecule type" value="Genomic_DNA"/>
</dbReference>
<dbReference type="InterPro" id="IPR013424">
    <property type="entry name" value="Ice-binding_C"/>
</dbReference>
<name>A0A2N8KZU7_9BURK</name>
<evidence type="ECO:0000256" key="1">
    <source>
        <dbReference type="SAM" id="Phobius"/>
    </source>
</evidence>
<dbReference type="AlphaFoldDB" id="A0A2N8KZU7"/>
<dbReference type="RefSeq" id="WP_102768897.1">
    <property type="nucleotide sequence ID" value="NZ_POSP01000003.1"/>
</dbReference>
<feature type="transmembrane region" description="Helical" evidence="1">
    <location>
        <begin position="170"/>
        <end position="189"/>
    </location>
</feature>
<keyword evidence="1" id="KW-0812">Transmembrane</keyword>
<comment type="caution">
    <text evidence="3">The sequence shown here is derived from an EMBL/GenBank/DDBJ whole genome shotgun (WGS) entry which is preliminary data.</text>
</comment>